<protein>
    <recommendedName>
        <fullName evidence="5">Ig-like domain-containing protein</fullName>
    </recommendedName>
</protein>
<sequence>MLTRWLTLTALLAASANPDRAAIGPLTVAPTRRVKGHPEVELTLNCGDGKNAGVVQYWHTPFGDLQTPGSHGKPDPVFVQRDRSLTIPNTSSLHSGMYYCLLRHTGGTTLWSYELHVDSEYKRSDAFRFRRDVGSPEEKQAGVSDGQFAGAVAASVLLTFVVGFSAGALTRTPVLRCLGAVTTRLRSPRQQRCQTDTQEHGSEVTMTTLPPTYDNQAFKMEHDDDSADCATGETTTTPPPAKPQRSFRQKRQEAAQDTTAYLEGCDYMKEAGGSHKERNKGCDGEVEGEFYLEDGGSQSETDEDKCSGDVEEKDGRESKEYEGWRQDEEAGEQENRSKEEGEERRVSAEEKGRDQEEVNDREKRSEEDGETDICSEDGETGSSKQEEGGGDRSSSPGPRSRVIRLYQYDEDGRRYGHLPDAEPGPATRLKQRSLSLTRLNAIMAAASAGPLDTRETGSGEERPHFHMEI</sequence>
<proteinExistence type="predicted"/>
<dbReference type="AlphaFoldDB" id="A0AAW1EHP0"/>
<feature type="compositionally biased region" description="Basic and acidic residues" evidence="1">
    <location>
        <begin position="452"/>
        <end position="469"/>
    </location>
</feature>
<name>A0AAW1EHP0_ZOAVI</name>
<evidence type="ECO:0000313" key="4">
    <source>
        <dbReference type="Proteomes" id="UP001488805"/>
    </source>
</evidence>
<feature type="region of interest" description="Disordered" evidence="1">
    <location>
        <begin position="189"/>
        <end position="209"/>
    </location>
</feature>
<dbReference type="Proteomes" id="UP001488805">
    <property type="component" value="Unassembled WGS sequence"/>
</dbReference>
<accession>A0AAW1EHP0</accession>
<keyword evidence="2" id="KW-0732">Signal</keyword>
<reference evidence="3 4" key="1">
    <citation type="journal article" date="2024" name="Genome Biol. Evol.">
        <title>Chromosome-level genome assembly of the viviparous eelpout Zoarces viviparus.</title>
        <authorList>
            <person name="Fuhrmann N."/>
            <person name="Brasseur M.V."/>
            <person name="Bakowski C.E."/>
            <person name="Podsiadlowski L."/>
            <person name="Prost S."/>
            <person name="Krehenwinkel H."/>
            <person name="Mayer C."/>
        </authorList>
    </citation>
    <scope>NUCLEOTIDE SEQUENCE [LARGE SCALE GENOMIC DNA]</scope>
    <source>
        <strain evidence="3">NO-MEL_2022_Ind0_liver</strain>
    </source>
</reference>
<keyword evidence="4" id="KW-1185">Reference proteome</keyword>
<comment type="caution">
    <text evidence="3">The sequence shown here is derived from an EMBL/GenBank/DDBJ whole genome shotgun (WGS) entry which is preliminary data.</text>
</comment>
<gene>
    <name evidence="3" type="ORF">VZT92_021142</name>
</gene>
<feature type="chain" id="PRO_5043463602" description="Ig-like domain-containing protein" evidence="2">
    <location>
        <begin position="22"/>
        <end position="469"/>
    </location>
</feature>
<dbReference type="Gene3D" id="2.60.40.10">
    <property type="entry name" value="Immunoglobulins"/>
    <property type="match status" value="1"/>
</dbReference>
<organism evidence="3 4">
    <name type="scientific">Zoarces viviparus</name>
    <name type="common">Viviparous eelpout</name>
    <name type="synonym">Blennius viviparus</name>
    <dbReference type="NCBI Taxonomy" id="48416"/>
    <lineage>
        <taxon>Eukaryota</taxon>
        <taxon>Metazoa</taxon>
        <taxon>Chordata</taxon>
        <taxon>Craniata</taxon>
        <taxon>Vertebrata</taxon>
        <taxon>Euteleostomi</taxon>
        <taxon>Actinopterygii</taxon>
        <taxon>Neopterygii</taxon>
        <taxon>Teleostei</taxon>
        <taxon>Neoteleostei</taxon>
        <taxon>Acanthomorphata</taxon>
        <taxon>Eupercaria</taxon>
        <taxon>Perciformes</taxon>
        <taxon>Cottioidei</taxon>
        <taxon>Zoarcales</taxon>
        <taxon>Zoarcidae</taxon>
        <taxon>Zoarcinae</taxon>
        <taxon>Zoarces</taxon>
    </lineage>
</organism>
<dbReference type="InterPro" id="IPR036179">
    <property type="entry name" value="Ig-like_dom_sf"/>
</dbReference>
<feature type="region of interest" description="Disordered" evidence="1">
    <location>
        <begin position="293"/>
        <end position="404"/>
    </location>
</feature>
<evidence type="ECO:0000256" key="1">
    <source>
        <dbReference type="SAM" id="MobiDB-lite"/>
    </source>
</evidence>
<evidence type="ECO:0000313" key="3">
    <source>
        <dbReference type="EMBL" id="KAK9521325.1"/>
    </source>
</evidence>
<feature type="region of interest" description="Disordered" evidence="1">
    <location>
        <begin position="225"/>
        <end position="257"/>
    </location>
</feature>
<dbReference type="SUPFAM" id="SSF48726">
    <property type="entry name" value="Immunoglobulin"/>
    <property type="match status" value="1"/>
</dbReference>
<feature type="compositionally biased region" description="Acidic residues" evidence="1">
    <location>
        <begin position="367"/>
        <end position="379"/>
    </location>
</feature>
<evidence type="ECO:0008006" key="5">
    <source>
        <dbReference type="Google" id="ProtNLM"/>
    </source>
</evidence>
<feature type="compositionally biased region" description="Basic and acidic residues" evidence="1">
    <location>
        <begin position="304"/>
        <end position="366"/>
    </location>
</feature>
<evidence type="ECO:0000256" key="2">
    <source>
        <dbReference type="SAM" id="SignalP"/>
    </source>
</evidence>
<dbReference type="EMBL" id="JBCEZU010000329">
    <property type="protein sequence ID" value="KAK9521325.1"/>
    <property type="molecule type" value="Genomic_DNA"/>
</dbReference>
<dbReference type="InterPro" id="IPR013783">
    <property type="entry name" value="Ig-like_fold"/>
</dbReference>
<feature type="region of interest" description="Disordered" evidence="1">
    <location>
        <begin position="447"/>
        <end position="469"/>
    </location>
</feature>
<feature type="signal peptide" evidence="2">
    <location>
        <begin position="1"/>
        <end position="21"/>
    </location>
</feature>